<reference evidence="2" key="1">
    <citation type="submission" date="2015-01" db="EMBL/GenBank/DDBJ databases">
        <title>Flavisolibacter sp./LCS9/ whole genome sequencing.</title>
        <authorList>
            <person name="Kim M.K."/>
            <person name="Srinivasan S."/>
            <person name="Lee J.-J."/>
        </authorList>
    </citation>
    <scope>NUCLEOTIDE SEQUENCE [LARGE SCALE GENOMIC DNA]</scope>
    <source>
        <strain evidence="2">LCS9</strain>
    </source>
</reference>
<dbReference type="EMBL" id="CP011390">
    <property type="protein sequence ID" value="ANE51686.1"/>
    <property type="molecule type" value="Genomic_DNA"/>
</dbReference>
<gene>
    <name evidence="1" type="ORF">SY85_15440</name>
</gene>
<protein>
    <recommendedName>
        <fullName evidence="3">Bacteriocin-protection protein, YdeI/OmpD-associated family</fullName>
    </recommendedName>
</protein>
<dbReference type="AlphaFoldDB" id="A0A172TXF0"/>
<evidence type="ECO:0000313" key="1">
    <source>
        <dbReference type="EMBL" id="ANE51686.1"/>
    </source>
</evidence>
<name>A0A172TXF0_9BACT</name>
<dbReference type="KEGG" id="fla:SY85_15440"/>
<dbReference type="STRING" id="1492898.SY85_15440"/>
<keyword evidence="2" id="KW-1185">Reference proteome</keyword>
<proteinExistence type="predicted"/>
<dbReference type="Proteomes" id="UP000077177">
    <property type="component" value="Chromosome"/>
</dbReference>
<dbReference type="PATRIC" id="fig|1492898.3.peg.3353"/>
<evidence type="ECO:0000313" key="2">
    <source>
        <dbReference type="Proteomes" id="UP000077177"/>
    </source>
</evidence>
<accession>A0A172TXF0</accession>
<dbReference type="Pfam" id="PF13376">
    <property type="entry name" value="OmdA"/>
    <property type="match status" value="1"/>
</dbReference>
<reference evidence="1 2" key="2">
    <citation type="journal article" date="2016" name="Int. J. Syst. Evol. Microbiol.">
        <title>Flavisolibacter tropicus sp. nov., isolated from tropical soil.</title>
        <authorList>
            <person name="Lee J.J."/>
            <person name="Kang M.S."/>
            <person name="Kim G.S."/>
            <person name="Lee C.S."/>
            <person name="Lim S."/>
            <person name="Lee J."/>
            <person name="Roh S.H."/>
            <person name="Kang H."/>
            <person name="Ha J.M."/>
            <person name="Bae S."/>
            <person name="Jung H.Y."/>
            <person name="Kim M.K."/>
        </authorList>
    </citation>
    <scope>NUCLEOTIDE SEQUENCE [LARGE SCALE GENOMIC DNA]</scope>
    <source>
        <strain evidence="1 2">LCS9</strain>
    </source>
</reference>
<dbReference type="RefSeq" id="WP_066405803.1">
    <property type="nucleotide sequence ID" value="NZ_CP011390.1"/>
</dbReference>
<dbReference type="OrthoDB" id="9796999at2"/>
<sequence>MQNSITVFYPESINTWRKWLEKNHLSKTAVWLVFYSKKSGRKTISWTDAVDVALCFGWIDSKKIKIDEETSHQFFSKRKPKSTWSKINKEKVIKLIDKGLMSKAGIDAIEMAKQNGSWTMLDQVEELVIPEDLENAFQSKHGSKDYFLSLSKSVRKAMLQWLVLAKRPDTRLKRIDEIAELASRKMKPKQF</sequence>
<organism evidence="1 2">
    <name type="scientific">Flavisolibacter tropicus</name>
    <dbReference type="NCBI Taxonomy" id="1492898"/>
    <lineage>
        <taxon>Bacteria</taxon>
        <taxon>Pseudomonadati</taxon>
        <taxon>Bacteroidota</taxon>
        <taxon>Chitinophagia</taxon>
        <taxon>Chitinophagales</taxon>
        <taxon>Chitinophagaceae</taxon>
        <taxon>Flavisolibacter</taxon>
    </lineage>
</organism>
<evidence type="ECO:0008006" key="3">
    <source>
        <dbReference type="Google" id="ProtNLM"/>
    </source>
</evidence>